<feature type="region of interest" description="Disordered" evidence="1">
    <location>
        <begin position="37"/>
        <end position="59"/>
    </location>
</feature>
<evidence type="ECO:0000313" key="2">
    <source>
        <dbReference type="EMBL" id="BAC91507.1"/>
    </source>
</evidence>
<protein>
    <submittedName>
        <fullName evidence="2">Gsl3566 protein</fullName>
    </submittedName>
</protein>
<dbReference type="HOGENOM" id="CLU_2954013_0_0_3"/>
<gene>
    <name evidence="2" type="ordered locus">gsl3566</name>
</gene>
<dbReference type="InParanoid" id="Q7NFF9"/>
<dbReference type="Proteomes" id="UP000000557">
    <property type="component" value="Chromosome"/>
</dbReference>
<reference evidence="2 3" key="2">
    <citation type="journal article" date="2003" name="DNA Res.">
        <title>Complete genome structure of Gloeobacter violaceus PCC 7421, a cyanobacterium that lacks thylakoids (supplement).</title>
        <authorList>
            <person name="Nakamura Y."/>
            <person name="Kaneko T."/>
            <person name="Sato S."/>
            <person name="Mimuro M."/>
            <person name="Miyashita H."/>
            <person name="Tsuchiya T."/>
            <person name="Sasamoto S."/>
            <person name="Watanabe A."/>
            <person name="Kawashima K."/>
            <person name="Kishida Y."/>
            <person name="Kiyokawa C."/>
            <person name="Kohara M."/>
            <person name="Matsumoto M."/>
            <person name="Matsuno A."/>
            <person name="Nakazaki N."/>
            <person name="Shimpo S."/>
            <person name="Takeuchi C."/>
            <person name="Yamada M."/>
            <person name="Tabata S."/>
        </authorList>
    </citation>
    <scope>NUCLEOTIDE SEQUENCE [LARGE SCALE GENOMIC DNA]</scope>
    <source>
        <strain evidence="3">ATCC 29082 / PCC 7421</strain>
    </source>
</reference>
<proteinExistence type="predicted"/>
<dbReference type="AlphaFoldDB" id="Q7NFF9"/>
<evidence type="ECO:0000313" key="3">
    <source>
        <dbReference type="Proteomes" id="UP000000557"/>
    </source>
</evidence>
<name>Q7NFF9_GLOVI</name>
<dbReference type="EnsemblBacteria" id="BAC91507">
    <property type="protein sequence ID" value="BAC91507"/>
    <property type="gene ID" value="BAC91507"/>
</dbReference>
<sequence>MVHLHGHLPDRALKQVAAEFAIGADKVQVVAGYVDPRRKGRRSEAGQGALDIAKPQLPP</sequence>
<organism evidence="2 3">
    <name type="scientific">Gloeobacter violaceus (strain ATCC 29082 / PCC 7421)</name>
    <dbReference type="NCBI Taxonomy" id="251221"/>
    <lineage>
        <taxon>Bacteria</taxon>
        <taxon>Bacillati</taxon>
        <taxon>Cyanobacteriota</taxon>
        <taxon>Cyanophyceae</taxon>
        <taxon>Gloeobacterales</taxon>
        <taxon>Gloeobacteraceae</taxon>
        <taxon>Gloeobacter</taxon>
    </lineage>
</organism>
<accession>Q7NFF9</accession>
<reference evidence="2 3" key="1">
    <citation type="journal article" date="2003" name="DNA Res.">
        <title>Complete genome structure of Gloeobacter violaceus PCC 7421, a cyanobacterium that lacks thylakoids.</title>
        <authorList>
            <person name="Nakamura Y."/>
            <person name="Kaneko T."/>
            <person name="Sato S."/>
            <person name="Mimuro M."/>
            <person name="Miyashita H."/>
            <person name="Tsuchiya T."/>
            <person name="Sasamoto S."/>
            <person name="Watanabe A."/>
            <person name="Kawashima K."/>
            <person name="Kishida Y."/>
            <person name="Kiyokawa C."/>
            <person name="Kohara M."/>
            <person name="Matsumoto M."/>
            <person name="Matsuno A."/>
            <person name="Nakazaki N."/>
            <person name="Shimpo S."/>
            <person name="Takeuchi C."/>
            <person name="Yamada M."/>
            <person name="Tabata S."/>
        </authorList>
    </citation>
    <scope>NUCLEOTIDE SEQUENCE [LARGE SCALE GENOMIC DNA]</scope>
    <source>
        <strain evidence="3">ATCC 29082 / PCC 7421</strain>
    </source>
</reference>
<keyword evidence="3" id="KW-1185">Reference proteome</keyword>
<dbReference type="EMBL" id="BA000045">
    <property type="protein sequence ID" value="BAC91507.1"/>
    <property type="molecule type" value="Genomic_DNA"/>
</dbReference>
<evidence type="ECO:0000256" key="1">
    <source>
        <dbReference type="SAM" id="MobiDB-lite"/>
    </source>
</evidence>
<dbReference type="KEGG" id="gvi:gsl3566"/>